<evidence type="ECO:0000313" key="3">
    <source>
        <dbReference type="Proteomes" id="UP000609651"/>
    </source>
</evidence>
<reference evidence="2 3" key="1">
    <citation type="journal article" date="2020" name="Syst. Appl. Microbiol.">
        <title>Alienimonas chondri sp. nov., a novel planctomycete isolated from the biofilm of the red alga Chondrus crispus.</title>
        <authorList>
            <person name="Vitorino I."/>
            <person name="Albuquerque L."/>
            <person name="Wiegand S."/>
            <person name="Kallscheuer N."/>
            <person name="da Costa M.S."/>
            <person name="Lobo-da-Cunha A."/>
            <person name="Jogler C."/>
            <person name="Lage O.M."/>
        </authorList>
    </citation>
    <scope>NUCLEOTIDE SEQUENCE [LARGE SCALE GENOMIC DNA]</scope>
    <source>
        <strain evidence="2 3">LzC2</strain>
    </source>
</reference>
<proteinExistence type="predicted"/>
<sequence>MIAHSNPTDGETLATADRCGSAGERRADDEPGLERTENRDRMWLGERRGNAVDWSTQLWVRLTGRRVDLAAEPWLDSPVGPTRGIGPDFLDRWASEEGLTLTRGGAGLLPSFQELAGSTFDPAAVDPAIGEFYERTADFDVDLWSEWSGLFKLFGWLVAALFSRRLRQLNLPLSPLDASHGMTSEIVRVADDKTGAVRANAWVRSLVKTGRITYVGSYSIARPPGAAGPCVKTAFPLPNGAAVVFLRPEARADGSLVLLSEGAGFGDAGFYFTVHRPDGSVVARRLQCFRERIHVYPASDGEGGGDLRADHTMTLWGLRCLHLHYRLRQKAGGWSAGDRAAGGHAET</sequence>
<organism evidence="2 3">
    <name type="scientific">Alienimonas chondri</name>
    <dbReference type="NCBI Taxonomy" id="2681879"/>
    <lineage>
        <taxon>Bacteria</taxon>
        <taxon>Pseudomonadati</taxon>
        <taxon>Planctomycetota</taxon>
        <taxon>Planctomycetia</taxon>
        <taxon>Planctomycetales</taxon>
        <taxon>Planctomycetaceae</taxon>
        <taxon>Alienimonas</taxon>
    </lineage>
</organism>
<evidence type="ECO:0000256" key="1">
    <source>
        <dbReference type="SAM" id="MobiDB-lite"/>
    </source>
</evidence>
<keyword evidence="3" id="KW-1185">Reference proteome</keyword>
<dbReference type="RefSeq" id="WP_171186347.1">
    <property type="nucleotide sequence ID" value="NZ_WTPX01000053.1"/>
</dbReference>
<comment type="caution">
    <text evidence="2">The sequence shown here is derived from an EMBL/GenBank/DDBJ whole genome shotgun (WGS) entry which is preliminary data.</text>
</comment>
<accession>A0ABX1VD40</accession>
<dbReference type="Proteomes" id="UP000609651">
    <property type="component" value="Unassembled WGS sequence"/>
</dbReference>
<evidence type="ECO:0008006" key="4">
    <source>
        <dbReference type="Google" id="ProtNLM"/>
    </source>
</evidence>
<dbReference type="EMBL" id="WTPX01000053">
    <property type="protein sequence ID" value="NNJ25886.1"/>
    <property type="molecule type" value="Genomic_DNA"/>
</dbReference>
<feature type="compositionally biased region" description="Basic and acidic residues" evidence="1">
    <location>
        <begin position="23"/>
        <end position="40"/>
    </location>
</feature>
<protein>
    <recommendedName>
        <fullName evidence="4">Phage tail protein</fullName>
    </recommendedName>
</protein>
<name>A0ABX1VD40_9PLAN</name>
<evidence type="ECO:0000313" key="2">
    <source>
        <dbReference type="EMBL" id="NNJ25886.1"/>
    </source>
</evidence>
<feature type="region of interest" description="Disordered" evidence="1">
    <location>
        <begin position="1"/>
        <end position="40"/>
    </location>
</feature>
<gene>
    <name evidence="2" type="ORF">LzC2_19620</name>
</gene>